<evidence type="ECO:0000313" key="3">
    <source>
        <dbReference type="EMBL" id="CAX21909.1"/>
    </source>
</evidence>
<dbReference type="Proteomes" id="UP000008070">
    <property type="component" value="Chromosome"/>
</dbReference>
<protein>
    <submittedName>
        <fullName evidence="3">Uncharacterized protein</fullName>
    </submittedName>
</protein>
<feature type="chain" id="PRO_5002975514" evidence="2">
    <location>
        <begin position="24"/>
        <end position="82"/>
    </location>
</feature>
<dbReference type="KEGG" id="mdi:METDI0242"/>
<evidence type="ECO:0000313" key="4">
    <source>
        <dbReference type="Proteomes" id="UP000008070"/>
    </source>
</evidence>
<feature type="region of interest" description="Disordered" evidence="1">
    <location>
        <begin position="40"/>
        <end position="82"/>
    </location>
</feature>
<dbReference type="HOGENOM" id="CLU_2554344_0_0_5"/>
<gene>
    <name evidence="3" type="ORF">METD_I0242</name>
</gene>
<organism evidence="3 4">
    <name type="scientific">Methylorubrum extorquens (strain DSM 6343 / CIP 106787 / DM4)</name>
    <name type="common">Methylobacterium extorquens</name>
    <dbReference type="NCBI Taxonomy" id="661410"/>
    <lineage>
        <taxon>Bacteria</taxon>
        <taxon>Pseudomonadati</taxon>
        <taxon>Pseudomonadota</taxon>
        <taxon>Alphaproteobacteria</taxon>
        <taxon>Hyphomicrobiales</taxon>
        <taxon>Methylobacteriaceae</taxon>
        <taxon>Methylorubrum</taxon>
    </lineage>
</organism>
<dbReference type="EMBL" id="FP103042">
    <property type="protein sequence ID" value="CAX21909.1"/>
    <property type="molecule type" value="Genomic_DNA"/>
</dbReference>
<dbReference type="GeneID" id="72987615"/>
<sequence length="82" mass="9675">MAMKVWIAPLLLTTLLAPGTADASGGNGWKEHRKEEKEFYKEREKRAKEFHKERRKRSEEYHKERAKRGFYGPDGGFDDFDD</sequence>
<proteinExistence type="predicted"/>
<dbReference type="AlphaFoldDB" id="C7C7Y0"/>
<name>C7C7Y0_METED</name>
<accession>C7C7Y0</accession>
<keyword evidence="2" id="KW-0732">Signal</keyword>
<feature type="compositionally biased region" description="Basic and acidic residues" evidence="1">
    <location>
        <begin position="40"/>
        <end position="63"/>
    </location>
</feature>
<reference evidence="4" key="1">
    <citation type="journal article" date="2009" name="PLoS ONE">
        <title>Methylobacterium genome sequences: a reference blueprint to investigate microbial metabolism of C1 compounds from natural and industrial sources.</title>
        <authorList>
            <person name="Vuilleumier S."/>
            <person name="Chistoserdova L."/>
            <person name="Lee M.-C."/>
            <person name="Bringel F."/>
            <person name="Lajus A."/>
            <person name="Zhou Y."/>
            <person name="Gourion B."/>
            <person name="Barbe V."/>
            <person name="Chang J."/>
            <person name="Cruveiller S."/>
            <person name="Dossat C."/>
            <person name="Gillett W."/>
            <person name="Gruffaz C."/>
            <person name="Haugen E."/>
            <person name="Hourcade E."/>
            <person name="Levy R."/>
            <person name="Mangenot S."/>
            <person name="Muller E."/>
            <person name="Nadalig T."/>
            <person name="Pagni M."/>
            <person name="Penny C."/>
            <person name="Peyraud R."/>
            <person name="Robinson D.G."/>
            <person name="Roche D."/>
            <person name="Rouy Z."/>
            <person name="Saenampechek C."/>
            <person name="Salvignol G."/>
            <person name="Vallenet D."/>
            <person name="Wu Z."/>
            <person name="Marx C.J."/>
            <person name="Vorholt J.A."/>
            <person name="Olson M.V."/>
            <person name="Kaul R."/>
            <person name="Weissenbach J."/>
            <person name="Medigue C."/>
            <person name="Lidstrom M.E."/>
        </authorList>
    </citation>
    <scope>NUCLEOTIDE SEQUENCE [LARGE SCALE GENOMIC DNA]</scope>
    <source>
        <strain evidence="4">DSM 6343 / CIP 106787 / DM4</strain>
    </source>
</reference>
<dbReference type="RefSeq" id="WP_012779051.1">
    <property type="nucleotide sequence ID" value="NC_012988.1"/>
</dbReference>
<feature type="signal peptide" evidence="2">
    <location>
        <begin position="1"/>
        <end position="23"/>
    </location>
</feature>
<evidence type="ECO:0000256" key="1">
    <source>
        <dbReference type="SAM" id="MobiDB-lite"/>
    </source>
</evidence>
<evidence type="ECO:0000256" key="2">
    <source>
        <dbReference type="SAM" id="SignalP"/>
    </source>
</evidence>